<evidence type="ECO:0000259" key="2">
    <source>
        <dbReference type="PROSITE" id="PS51031"/>
    </source>
</evidence>
<dbReference type="AlphaFoldDB" id="A0AAV0WTG7"/>
<comment type="subcellular location">
    <subcellularLocation>
        <location evidence="1">Nucleus</location>
    </subcellularLocation>
</comment>
<keyword evidence="4" id="KW-1185">Reference proteome</keyword>
<dbReference type="Pfam" id="PF02944">
    <property type="entry name" value="BESS"/>
    <property type="match status" value="1"/>
</dbReference>
<proteinExistence type="predicted"/>
<evidence type="ECO:0000313" key="3">
    <source>
        <dbReference type="EMBL" id="CAI6359123.1"/>
    </source>
</evidence>
<dbReference type="EMBL" id="CARXXK010000002">
    <property type="protein sequence ID" value="CAI6359123.1"/>
    <property type="molecule type" value="Genomic_DNA"/>
</dbReference>
<dbReference type="InterPro" id="IPR004210">
    <property type="entry name" value="BESS_motif"/>
</dbReference>
<dbReference type="PROSITE" id="PS51031">
    <property type="entry name" value="BESS"/>
    <property type="match status" value="1"/>
</dbReference>
<reference evidence="3 4" key="1">
    <citation type="submission" date="2023-01" db="EMBL/GenBank/DDBJ databases">
        <authorList>
            <person name="Whitehead M."/>
        </authorList>
    </citation>
    <scope>NUCLEOTIDE SEQUENCE [LARGE SCALE GENOMIC DNA]</scope>
</reference>
<accession>A0AAV0WTG7</accession>
<dbReference type="GO" id="GO:0005634">
    <property type="term" value="C:nucleus"/>
    <property type="evidence" value="ECO:0007669"/>
    <property type="project" value="UniProtKB-SubCell"/>
</dbReference>
<evidence type="ECO:0000313" key="4">
    <source>
        <dbReference type="Proteomes" id="UP001160148"/>
    </source>
</evidence>
<keyword evidence="1" id="KW-0539">Nucleus</keyword>
<protein>
    <recommendedName>
        <fullName evidence="2">BESS domain-containing protein</fullName>
    </recommendedName>
</protein>
<name>A0AAV0WTG7_9HEMI</name>
<dbReference type="Proteomes" id="UP001160148">
    <property type="component" value="Unassembled WGS sequence"/>
</dbReference>
<comment type="caution">
    <text evidence="3">The sequence shown here is derived from an EMBL/GenBank/DDBJ whole genome shotgun (WGS) entry which is preliminary data.</text>
</comment>
<gene>
    <name evidence="3" type="ORF">MEUPH1_LOCUS14562</name>
</gene>
<dbReference type="GO" id="GO:0003677">
    <property type="term" value="F:DNA binding"/>
    <property type="evidence" value="ECO:0007669"/>
    <property type="project" value="InterPro"/>
</dbReference>
<evidence type="ECO:0000256" key="1">
    <source>
        <dbReference type="PROSITE-ProRule" id="PRU00371"/>
    </source>
</evidence>
<sequence>MKNQSTYMKRLNDRTAIINSLQAQNEAILGSESSTDEIDLFFRSIAISVKKLPPRGKTEAKLSILSLVAQLEDKYLGDAGAQSTQPMFQTPTQMMFQTPVGLQQILTILYHFQATPSPCLSSSAATSQGFEPCMYNQ</sequence>
<organism evidence="3 4">
    <name type="scientific">Macrosiphum euphorbiae</name>
    <name type="common">potato aphid</name>
    <dbReference type="NCBI Taxonomy" id="13131"/>
    <lineage>
        <taxon>Eukaryota</taxon>
        <taxon>Metazoa</taxon>
        <taxon>Ecdysozoa</taxon>
        <taxon>Arthropoda</taxon>
        <taxon>Hexapoda</taxon>
        <taxon>Insecta</taxon>
        <taxon>Pterygota</taxon>
        <taxon>Neoptera</taxon>
        <taxon>Paraneoptera</taxon>
        <taxon>Hemiptera</taxon>
        <taxon>Sternorrhyncha</taxon>
        <taxon>Aphidomorpha</taxon>
        <taxon>Aphidoidea</taxon>
        <taxon>Aphididae</taxon>
        <taxon>Macrosiphini</taxon>
        <taxon>Macrosiphum</taxon>
    </lineage>
</organism>
<feature type="domain" description="BESS" evidence="2">
    <location>
        <begin position="35"/>
        <end position="74"/>
    </location>
</feature>